<dbReference type="RefSeq" id="WP_139941667.1">
    <property type="nucleotide sequence ID" value="NZ_JBHSYP010000005.1"/>
</dbReference>
<dbReference type="SUPFAM" id="SSF103481">
    <property type="entry name" value="Multidrug resistance efflux transporter EmrE"/>
    <property type="match status" value="2"/>
</dbReference>
<feature type="region of interest" description="Disordered" evidence="6">
    <location>
        <begin position="292"/>
        <end position="313"/>
    </location>
</feature>
<feature type="domain" description="EamA" evidence="8">
    <location>
        <begin position="13"/>
        <end position="145"/>
    </location>
</feature>
<dbReference type="EMBL" id="VFIY01000018">
    <property type="protein sequence ID" value="TPD57352.1"/>
    <property type="molecule type" value="Genomic_DNA"/>
</dbReference>
<evidence type="ECO:0000256" key="6">
    <source>
        <dbReference type="SAM" id="MobiDB-lite"/>
    </source>
</evidence>
<dbReference type="GO" id="GO:0016020">
    <property type="term" value="C:membrane"/>
    <property type="evidence" value="ECO:0007669"/>
    <property type="project" value="UniProtKB-SubCell"/>
</dbReference>
<reference evidence="10" key="1">
    <citation type="submission" date="2019-06" db="EMBL/GenBank/DDBJ databases">
        <title>The complete genome of Emcibacter congregatus ZYLT.</title>
        <authorList>
            <person name="Zhao Z."/>
        </authorList>
    </citation>
    <scope>NUCLEOTIDE SEQUENCE [LARGE SCALE GENOMIC DNA]</scope>
    <source>
        <strain evidence="10">MCCC 1A06723</strain>
    </source>
</reference>
<keyword evidence="10" id="KW-1185">Reference proteome</keyword>
<organism evidence="9 10">
    <name type="scientific">Emcibacter nanhaiensis</name>
    <dbReference type="NCBI Taxonomy" id="1505037"/>
    <lineage>
        <taxon>Bacteria</taxon>
        <taxon>Pseudomonadati</taxon>
        <taxon>Pseudomonadota</taxon>
        <taxon>Alphaproteobacteria</taxon>
        <taxon>Emcibacterales</taxon>
        <taxon>Emcibacteraceae</taxon>
        <taxon>Emcibacter</taxon>
    </lineage>
</organism>
<comment type="similarity">
    <text evidence="2">Belongs to the drug/metabolite transporter (DMT) superfamily. 10 TMS drug/metabolite exporter (DME) (TC 2.A.7.3) family.</text>
</comment>
<protein>
    <submittedName>
        <fullName evidence="9">DMT family transporter</fullName>
    </submittedName>
</protein>
<keyword evidence="4 7" id="KW-1133">Transmembrane helix</keyword>
<evidence type="ECO:0000256" key="5">
    <source>
        <dbReference type="ARBA" id="ARBA00023136"/>
    </source>
</evidence>
<dbReference type="AlphaFoldDB" id="A0A501PBH4"/>
<dbReference type="OrthoDB" id="9812899at2"/>
<feature type="transmembrane region" description="Helical" evidence="7">
    <location>
        <begin position="131"/>
        <end position="149"/>
    </location>
</feature>
<proteinExistence type="inferred from homology"/>
<keyword evidence="3 7" id="KW-0812">Transmembrane</keyword>
<name>A0A501PBH4_9PROT</name>
<feature type="domain" description="EamA" evidence="8">
    <location>
        <begin position="154"/>
        <end position="281"/>
    </location>
</feature>
<evidence type="ECO:0000259" key="8">
    <source>
        <dbReference type="Pfam" id="PF00892"/>
    </source>
</evidence>
<feature type="transmembrane region" description="Helical" evidence="7">
    <location>
        <begin position="12"/>
        <end position="32"/>
    </location>
</feature>
<feature type="transmembrane region" description="Helical" evidence="7">
    <location>
        <begin position="155"/>
        <end position="177"/>
    </location>
</feature>
<dbReference type="InterPro" id="IPR037185">
    <property type="entry name" value="EmrE-like"/>
</dbReference>
<evidence type="ECO:0000313" key="9">
    <source>
        <dbReference type="EMBL" id="TPD57352.1"/>
    </source>
</evidence>
<keyword evidence="5 7" id="KW-0472">Membrane</keyword>
<accession>A0A501PBH4</accession>
<dbReference type="Gene3D" id="1.10.3730.20">
    <property type="match status" value="1"/>
</dbReference>
<evidence type="ECO:0000256" key="7">
    <source>
        <dbReference type="SAM" id="Phobius"/>
    </source>
</evidence>
<evidence type="ECO:0000313" key="10">
    <source>
        <dbReference type="Proteomes" id="UP000319148"/>
    </source>
</evidence>
<comment type="caution">
    <text evidence="9">The sequence shown here is derived from an EMBL/GenBank/DDBJ whole genome shotgun (WGS) entry which is preliminary data.</text>
</comment>
<sequence length="313" mass="34040">MSAVPQQKNNVMLGSAYMLIGAFSFSLVGGVVRELSTDIHPFMLVFWRTSIALVILLPILWTSGSLRNLKTKRFGLHFLRGAISSFTLIANFYAFSAIPLAEAVSYSFAAPIFTTITAVIFLKEKIRLPRILAVIFGFIGMLVLLQPGYQPINLGVIAALSAAVAIAFTIVLVRVLARTEKPQVITFYSLVCTLPASLIFALPVWSWPSWDNLLLVLALGVLAAVTQLSLSKAISEAEASALMPLDFTRLIFSALIGYFFFAEQPELNTYVGAVIIMASVLYAAHRERLNAKREKGQVPPTAEATVKPGGDAL</sequence>
<dbReference type="Proteomes" id="UP000319148">
    <property type="component" value="Unassembled WGS sequence"/>
</dbReference>
<evidence type="ECO:0000256" key="4">
    <source>
        <dbReference type="ARBA" id="ARBA00022989"/>
    </source>
</evidence>
<comment type="subcellular location">
    <subcellularLocation>
        <location evidence="1">Membrane</location>
        <topology evidence="1">Multi-pass membrane protein</topology>
    </subcellularLocation>
</comment>
<dbReference type="InterPro" id="IPR000620">
    <property type="entry name" value="EamA_dom"/>
</dbReference>
<dbReference type="PANTHER" id="PTHR22911">
    <property type="entry name" value="ACYL-MALONYL CONDENSING ENZYME-RELATED"/>
    <property type="match status" value="1"/>
</dbReference>
<evidence type="ECO:0000256" key="2">
    <source>
        <dbReference type="ARBA" id="ARBA00009853"/>
    </source>
</evidence>
<feature type="transmembrane region" description="Helical" evidence="7">
    <location>
        <begin position="104"/>
        <end position="122"/>
    </location>
</feature>
<dbReference type="PANTHER" id="PTHR22911:SF6">
    <property type="entry name" value="SOLUTE CARRIER FAMILY 35 MEMBER G1"/>
    <property type="match status" value="1"/>
</dbReference>
<evidence type="ECO:0000256" key="1">
    <source>
        <dbReference type="ARBA" id="ARBA00004141"/>
    </source>
</evidence>
<evidence type="ECO:0000256" key="3">
    <source>
        <dbReference type="ARBA" id="ARBA00022692"/>
    </source>
</evidence>
<feature type="transmembrane region" description="Helical" evidence="7">
    <location>
        <begin position="44"/>
        <end position="66"/>
    </location>
</feature>
<feature type="transmembrane region" description="Helical" evidence="7">
    <location>
        <begin position="184"/>
        <end position="207"/>
    </location>
</feature>
<feature type="transmembrane region" description="Helical" evidence="7">
    <location>
        <begin position="267"/>
        <end position="285"/>
    </location>
</feature>
<gene>
    <name evidence="9" type="ORF">FIV46_14590</name>
</gene>
<feature type="transmembrane region" description="Helical" evidence="7">
    <location>
        <begin position="78"/>
        <end position="98"/>
    </location>
</feature>
<dbReference type="Pfam" id="PF00892">
    <property type="entry name" value="EamA"/>
    <property type="match status" value="2"/>
</dbReference>